<dbReference type="InterPro" id="IPR036652">
    <property type="entry name" value="YjeF_N_dom_sf"/>
</dbReference>
<keyword evidence="13" id="KW-1185">Reference proteome</keyword>
<evidence type="ECO:0000259" key="11">
    <source>
        <dbReference type="PROSITE" id="PS51385"/>
    </source>
</evidence>
<dbReference type="FunFam" id="3.40.50.10260:FF:000005">
    <property type="entry name" value="NAD(P)H-hydrate epimerase"/>
    <property type="match status" value="1"/>
</dbReference>
<dbReference type="AlphaFoldDB" id="A0AAN8ELU2"/>
<comment type="catalytic activity">
    <reaction evidence="1 10">
        <text>(6R)-NADHX = (6S)-NADHX</text>
        <dbReference type="Rhea" id="RHEA:32215"/>
        <dbReference type="ChEBI" id="CHEBI:64074"/>
        <dbReference type="ChEBI" id="CHEBI:64075"/>
        <dbReference type="EC" id="5.1.99.6"/>
    </reaction>
</comment>
<name>A0AAN8ELU2_9EURO</name>
<comment type="caution">
    <text evidence="10">Lacks conserved residue(s) required for the propagation of feature annotation.</text>
</comment>
<dbReference type="InterPro" id="IPR004443">
    <property type="entry name" value="YjeF_N_dom"/>
</dbReference>
<feature type="binding site" evidence="10">
    <location>
        <position position="206"/>
    </location>
    <ligand>
        <name>K(+)</name>
        <dbReference type="ChEBI" id="CHEBI:29103"/>
    </ligand>
</feature>
<evidence type="ECO:0000256" key="7">
    <source>
        <dbReference type="ARBA" id="ARBA00022958"/>
    </source>
</evidence>
<dbReference type="GO" id="GO:0000166">
    <property type="term" value="F:nucleotide binding"/>
    <property type="evidence" value="ECO:0007669"/>
    <property type="project" value="UniProtKB-KW"/>
</dbReference>
<evidence type="ECO:0000256" key="6">
    <source>
        <dbReference type="ARBA" id="ARBA00022857"/>
    </source>
</evidence>
<comment type="function">
    <text evidence="10">Catalyzes the epimerization of the S- and R-forms of NAD(P)HX, a damaged form of NAD(P)H that is a result of enzymatic or heat-dependent hydration. This is a prerequisite for the S-specific NAD(P)H-hydrate dehydratase to allow the repair of both epimers of NAD(P)HX.</text>
</comment>
<evidence type="ECO:0000256" key="4">
    <source>
        <dbReference type="ARBA" id="ARBA00022723"/>
    </source>
</evidence>
<dbReference type="HAMAP" id="MF_01966">
    <property type="entry name" value="NADHX_epimerase"/>
    <property type="match status" value="1"/>
</dbReference>
<protein>
    <recommendedName>
        <fullName evidence="3 10">NAD(P)H-hydrate epimerase</fullName>
        <ecNumber evidence="3 10">5.1.99.6</ecNumber>
    </recommendedName>
    <alternativeName>
        <fullName evidence="10">NAD(P)HX epimerase</fullName>
    </alternativeName>
</protein>
<dbReference type="SUPFAM" id="SSF64153">
    <property type="entry name" value="YjeF N-terminal domain-like"/>
    <property type="match status" value="1"/>
</dbReference>
<dbReference type="GO" id="GO:0005739">
    <property type="term" value="C:mitochondrion"/>
    <property type="evidence" value="ECO:0007669"/>
    <property type="project" value="UniProtKB-SubCell"/>
</dbReference>
<dbReference type="Gene3D" id="3.40.50.10260">
    <property type="entry name" value="YjeF N-terminal domain"/>
    <property type="match status" value="1"/>
</dbReference>
<keyword evidence="5 10" id="KW-0547">Nucleotide-binding</keyword>
<comment type="cofactor">
    <cofactor evidence="10">
        <name>K(+)</name>
        <dbReference type="ChEBI" id="CHEBI:29103"/>
    </cofactor>
    <text evidence="10">Binds 1 potassium ion per subunit.</text>
</comment>
<dbReference type="NCBIfam" id="TIGR00197">
    <property type="entry name" value="yjeF_nterm"/>
    <property type="match status" value="1"/>
</dbReference>
<sequence>MLKTLRPVSKQLRLTSLRPFQTLRPIATPITFQPLRPVQPARMVSTLKTLGPKPAADLDGDLMSEEGGFSLDQLMELAGLSVSEAVYKVHPPTSGKRVLIACGPGNNGGDGLVAARHLYHFGYSPTVYYPKPTKKPIFDGLQKQLQQLHIPFANDQPFEKLAGETDLIVDALFGFSFTPPVREPFDEAIKVMESGKKPVLAVDTPSSWHVEDGPQDEGIGAKYMPDYLISLTAAKPNVGHFKGKKHFIGGRFLGQDIASKYGLDIPEYKGVDQVVEVPVDVRVEKL</sequence>
<organism evidence="12 13">
    <name type="scientific">Knufia fluminis</name>
    <dbReference type="NCBI Taxonomy" id="191047"/>
    <lineage>
        <taxon>Eukaryota</taxon>
        <taxon>Fungi</taxon>
        <taxon>Dikarya</taxon>
        <taxon>Ascomycota</taxon>
        <taxon>Pezizomycotina</taxon>
        <taxon>Eurotiomycetes</taxon>
        <taxon>Chaetothyriomycetidae</taxon>
        <taxon>Chaetothyriales</taxon>
        <taxon>Trichomeriaceae</taxon>
        <taxon>Knufia</taxon>
    </lineage>
</organism>
<feature type="binding site" evidence="10">
    <location>
        <begin position="106"/>
        <end position="110"/>
    </location>
    <ligand>
        <name>(6S)-NADPHX</name>
        <dbReference type="ChEBI" id="CHEBI:64076"/>
    </ligand>
</feature>
<feature type="binding site" evidence="10">
    <location>
        <position position="170"/>
    </location>
    <ligand>
        <name>K(+)</name>
        <dbReference type="ChEBI" id="CHEBI:29103"/>
    </ligand>
</feature>
<evidence type="ECO:0000256" key="1">
    <source>
        <dbReference type="ARBA" id="ARBA00000013"/>
    </source>
</evidence>
<evidence type="ECO:0000256" key="3">
    <source>
        <dbReference type="ARBA" id="ARBA00012228"/>
    </source>
</evidence>
<evidence type="ECO:0000313" key="13">
    <source>
        <dbReference type="Proteomes" id="UP001316803"/>
    </source>
</evidence>
<keyword evidence="9 10" id="KW-0413">Isomerase</keyword>
<comment type="subcellular location">
    <subcellularLocation>
        <location evidence="10">Cytoplasm</location>
    </subcellularLocation>
    <subcellularLocation>
        <location evidence="10">Mitochondrion</location>
    </subcellularLocation>
</comment>
<evidence type="ECO:0000313" key="12">
    <source>
        <dbReference type="EMBL" id="KAK5953802.1"/>
    </source>
</evidence>
<feature type="binding site" evidence="10">
    <location>
        <position position="203"/>
    </location>
    <ligand>
        <name>(6S)-NADPHX</name>
        <dbReference type="ChEBI" id="CHEBI:64076"/>
    </ligand>
</feature>
<comment type="caution">
    <text evidence="12">The sequence shown here is derived from an EMBL/GenBank/DDBJ whole genome shotgun (WGS) entry which is preliminary data.</text>
</comment>
<dbReference type="PANTHER" id="PTHR13232">
    <property type="entry name" value="NAD(P)H-HYDRATE EPIMERASE"/>
    <property type="match status" value="1"/>
</dbReference>
<evidence type="ECO:0000256" key="9">
    <source>
        <dbReference type="ARBA" id="ARBA00023235"/>
    </source>
</evidence>
<evidence type="ECO:0000256" key="8">
    <source>
        <dbReference type="ARBA" id="ARBA00023027"/>
    </source>
</evidence>
<keyword evidence="8 10" id="KW-0520">NAD</keyword>
<feature type="binding site" evidence="10">
    <location>
        <begin position="174"/>
        <end position="180"/>
    </location>
    <ligand>
        <name>(6S)-NADPHX</name>
        <dbReference type="ChEBI" id="CHEBI:64076"/>
    </ligand>
</feature>
<feature type="domain" description="YjeF N-terminal" evidence="11">
    <location>
        <begin position="55"/>
        <end position="265"/>
    </location>
</feature>
<dbReference type="InterPro" id="IPR032976">
    <property type="entry name" value="YJEFN_prot_NAXE-like"/>
</dbReference>
<keyword evidence="7 10" id="KW-0630">Potassium</keyword>
<keyword evidence="4 10" id="KW-0479">Metal-binding</keyword>
<dbReference type="Pfam" id="PF03853">
    <property type="entry name" value="YjeF_N"/>
    <property type="match status" value="1"/>
</dbReference>
<comment type="similarity">
    <text evidence="10">Belongs to the NnrE/AIBP family.</text>
</comment>
<gene>
    <name evidence="12" type="ORF">OHC33_005071</name>
</gene>
<feature type="binding site" evidence="10">
    <location>
        <position position="107"/>
    </location>
    <ligand>
        <name>K(+)</name>
        <dbReference type="ChEBI" id="CHEBI:29103"/>
    </ligand>
</feature>
<dbReference type="Proteomes" id="UP001316803">
    <property type="component" value="Unassembled WGS sequence"/>
</dbReference>
<keyword evidence="10" id="KW-0496">Mitochondrion</keyword>
<dbReference type="PROSITE" id="PS51385">
    <property type="entry name" value="YJEF_N"/>
    <property type="match status" value="1"/>
</dbReference>
<dbReference type="EMBL" id="JAKLMC020000010">
    <property type="protein sequence ID" value="KAK5953802.1"/>
    <property type="molecule type" value="Genomic_DNA"/>
</dbReference>
<dbReference type="PANTHER" id="PTHR13232:SF10">
    <property type="entry name" value="NAD(P)H-HYDRATE EPIMERASE"/>
    <property type="match status" value="1"/>
</dbReference>
<evidence type="ECO:0000256" key="2">
    <source>
        <dbReference type="ARBA" id="ARBA00000909"/>
    </source>
</evidence>
<comment type="catalytic activity">
    <reaction evidence="2 10">
        <text>(6R)-NADPHX = (6S)-NADPHX</text>
        <dbReference type="Rhea" id="RHEA:32227"/>
        <dbReference type="ChEBI" id="CHEBI:64076"/>
        <dbReference type="ChEBI" id="CHEBI:64077"/>
        <dbReference type="EC" id="5.1.99.6"/>
    </reaction>
</comment>
<accession>A0AAN8ELU2</accession>
<dbReference type="EC" id="5.1.99.6" evidence="3 10"/>
<evidence type="ECO:0000256" key="5">
    <source>
        <dbReference type="ARBA" id="ARBA00022741"/>
    </source>
</evidence>
<keyword evidence="6" id="KW-0521">NADP</keyword>
<dbReference type="GO" id="GO:0052856">
    <property type="term" value="F:NAD(P)HX epimerase activity"/>
    <property type="evidence" value="ECO:0007669"/>
    <property type="project" value="UniProtKB-UniRule"/>
</dbReference>
<keyword evidence="10" id="KW-0963">Cytoplasm</keyword>
<evidence type="ECO:0000256" key="10">
    <source>
        <dbReference type="HAMAP-Rule" id="MF_03159"/>
    </source>
</evidence>
<reference evidence="12 13" key="1">
    <citation type="submission" date="2022-12" db="EMBL/GenBank/DDBJ databases">
        <title>Genomic features and morphological characterization of a novel Knufia sp. strain isolated from spacecraft assembly facility.</title>
        <authorList>
            <person name="Teixeira M."/>
            <person name="Chander A.M."/>
            <person name="Stajich J.E."/>
            <person name="Venkateswaran K."/>
        </authorList>
    </citation>
    <scope>NUCLEOTIDE SEQUENCE [LARGE SCALE GENOMIC DNA]</scope>
    <source>
        <strain evidence="12 13">FJI-L2-BK-P2</strain>
    </source>
</reference>
<proteinExistence type="inferred from homology"/>
<dbReference type="GO" id="GO:0046872">
    <property type="term" value="F:metal ion binding"/>
    <property type="evidence" value="ECO:0007669"/>
    <property type="project" value="UniProtKB-KW"/>
</dbReference>